<dbReference type="Pfam" id="PF21602">
    <property type="entry name" value="GldM_3rd"/>
    <property type="match status" value="1"/>
</dbReference>
<reference evidence="5 6" key="1">
    <citation type="submission" date="2018-02" db="EMBL/GenBank/DDBJ databases">
        <title>Genomic Encyclopedia of Archaeal and Bacterial Type Strains, Phase II (KMG-II): from individual species to whole genera.</title>
        <authorList>
            <person name="Goeker M."/>
        </authorList>
    </citation>
    <scope>NUCLEOTIDE SEQUENCE [LARGE SCALE GENOMIC DNA]</scope>
    <source>
        <strain evidence="5 6">DSM 29526</strain>
    </source>
</reference>
<feature type="domain" description="Gliding motility-associated protein GldM first immunoglobulin-like" evidence="3">
    <location>
        <begin position="262"/>
        <end position="359"/>
    </location>
</feature>
<feature type="domain" description="Gliding motility-associated protein GldM C-terminal" evidence="1">
    <location>
        <begin position="449"/>
        <end position="555"/>
    </location>
</feature>
<protein>
    <submittedName>
        <fullName evidence="5">Gliding motility-associated protein GldM</fullName>
    </submittedName>
</protein>
<dbReference type="Pfam" id="PF12080">
    <property type="entry name" value="GldM_4th"/>
    <property type="match status" value="1"/>
</dbReference>
<evidence type="ECO:0000259" key="1">
    <source>
        <dbReference type="Pfam" id="PF12080"/>
    </source>
</evidence>
<dbReference type="InterPro" id="IPR048406">
    <property type="entry name" value="GldM_Ig-like-2"/>
</dbReference>
<dbReference type="Pfam" id="PF21601">
    <property type="entry name" value="GldM_2nd"/>
    <property type="match status" value="1"/>
</dbReference>
<dbReference type="OrthoDB" id="1490890at2"/>
<comment type="caution">
    <text evidence="5">The sequence shown here is derived from an EMBL/GenBank/DDBJ whole genome shotgun (WGS) entry which is preliminary data.</text>
</comment>
<dbReference type="InterPro" id="IPR022719">
    <property type="entry name" value="Motility-assoc_prot_GldM_C"/>
</dbReference>
<name>A0A2S6I2E7_9BACT</name>
<keyword evidence="6" id="KW-1185">Reference proteome</keyword>
<accession>A0A2S6I2E7</accession>
<organism evidence="5 6">
    <name type="scientific">Neolewinella xylanilytica</name>
    <dbReference type="NCBI Taxonomy" id="1514080"/>
    <lineage>
        <taxon>Bacteria</taxon>
        <taxon>Pseudomonadati</taxon>
        <taxon>Bacteroidota</taxon>
        <taxon>Saprospiria</taxon>
        <taxon>Saprospirales</taxon>
        <taxon>Lewinellaceae</taxon>
        <taxon>Neolewinella</taxon>
    </lineage>
</organism>
<dbReference type="InterPro" id="IPR048405">
    <property type="entry name" value="GldM_Ig-like-1"/>
</dbReference>
<dbReference type="EMBL" id="PTJC01000006">
    <property type="protein sequence ID" value="PPK85320.1"/>
    <property type="molecule type" value="Genomic_DNA"/>
</dbReference>
<dbReference type="Proteomes" id="UP000237662">
    <property type="component" value="Unassembled WGS sequence"/>
</dbReference>
<dbReference type="Pfam" id="PF12081">
    <property type="entry name" value="GldM_1st"/>
    <property type="match status" value="1"/>
</dbReference>
<evidence type="ECO:0000313" key="5">
    <source>
        <dbReference type="EMBL" id="PPK85320.1"/>
    </source>
</evidence>
<feature type="domain" description="Gliding motility-associated protein GldM N-terminal" evidence="2">
    <location>
        <begin position="30"/>
        <end position="257"/>
    </location>
</feature>
<gene>
    <name evidence="5" type="ORF">CLV84_2215</name>
</gene>
<sequence>MSIPKEPRQLMINIMYLVLMALLALNVSAEVMDAFQTLDEGNKNSIATVDEQIEETVASLDELLKDESKAKFRVLQDPIAQIRAEVASFNSYVIGLRDTLIDVSGNNDGEVTMEGDYIESHGVLAPKGKKNKDVTTRLLVQGPDGQVSEGSGAGEDLKQRIIQTRQRLVDIYSQLITEHGETLDIAESEQQARIASVAENMPFSIDDQTWRESNNKKVSWADYKFGHMPLAAVLPLMSQIQSDLKVSEANLVNDIVQMAGGKQIVFDKFFPVFQADKSYVIGGERLNATVSVGSYSSSLQPENITLRVNGQSLPIRQDGTADFSLVANGSPGPKTIKTYVAVKNPLTGEVIEQDGEFTYEIGTRSVAVSADKMNVFYMGVDNPITVSAAGVASNDVRVSFGDAIQGTSTGNNSYMVKGVRPTGINTTNITVTANGQTLGTFPFRVKPIPDPVPTIGGQQGGDIANSTFRAQQGLFAELKNFDFDARCNIAGFNLLYVPAREDPLVSQNPGGSFAGQTAALITKAKPGDNYLFKNIKAKCPGDAAPRDLGTMSFTIR</sequence>
<feature type="domain" description="Gliding motility-associated protein GldM second immunoglobulin-like" evidence="4">
    <location>
        <begin position="365"/>
        <end position="446"/>
    </location>
</feature>
<dbReference type="RefSeq" id="WP_104419825.1">
    <property type="nucleotide sequence ID" value="NZ_PTJC01000006.1"/>
</dbReference>
<evidence type="ECO:0000259" key="2">
    <source>
        <dbReference type="Pfam" id="PF12081"/>
    </source>
</evidence>
<dbReference type="InterPro" id="IPR022720">
    <property type="entry name" value="Motility-assoc_prot_GldM_N"/>
</dbReference>
<evidence type="ECO:0000259" key="4">
    <source>
        <dbReference type="Pfam" id="PF21602"/>
    </source>
</evidence>
<proteinExistence type="predicted"/>
<dbReference type="AlphaFoldDB" id="A0A2S6I2E7"/>
<evidence type="ECO:0000313" key="6">
    <source>
        <dbReference type="Proteomes" id="UP000237662"/>
    </source>
</evidence>
<evidence type="ECO:0000259" key="3">
    <source>
        <dbReference type="Pfam" id="PF21601"/>
    </source>
</evidence>